<evidence type="ECO:0000256" key="2">
    <source>
        <dbReference type="SAM" id="SignalP"/>
    </source>
</evidence>
<evidence type="ECO:0000256" key="1">
    <source>
        <dbReference type="SAM" id="MobiDB-lite"/>
    </source>
</evidence>
<organism evidence="3 4">
    <name type="scientific">Littorina saxatilis</name>
    <dbReference type="NCBI Taxonomy" id="31220"/>
    <lineage>
        <taxon>Eukaryota</taxon>
        <taxon>Metazoa</taxon>
        <taxon>Spiralia</taxon>
        <taxon>Lophotrochozoa</taxon>
        <taxon>Mollusca</taxon>
        <taxon>Gastropoda</taxon>
        <taxon>Caenogastropoda</taxon>
        <taxon>Littorinimorpha</taxon>
        <taxon>Littorinoidea</taxon>
        <taxon>Littorinidae</taxon>
        <taxon>Littorina</taxon>
    </lineage>
</organism>
<evidence type="ECO:0000313" key="4">
    <source>
        <dbReference type="Proteomes" id="UP001374579"/>
    </source>
</evidence>
<name>A0AAN9BP51_9CAEN</name>
<proteinExistence type="predicted"/>
<keyword evidence="4" id="KW-1185">Reference proteome</keyword>
<protein>
    <recommendedName>
        <fullName evidence="5">Secreted protein</fullName>
    </recommendedName>
</protein>
<feature type="chain" id="PRO_5042941158" description="Secreted protein" evidence="2">
    <location>
        <begin position="26"/>
        <end position="108"/>
    </location>
</feature>
<comment type="caution">
    <text evidence="3">The sequence shown here is derived from an EMBL/GenBank/DDBJ whole genome shotgun (WGS) entry which is preliminary data.</text>
</comment>
<accession>A0AAN9BP51</accession>
<evidence type="ECO:0008006" key="5">
    <source>
        <dbReference type="Google" id="ProtNLM"/>
    </source>
</evidence>
<sequence>MAKDHAPLCFLFGAAMVVLHDIATAVERESRFLHVSAWWRHRASCFNFQRRMKRLCVLYSLCSKIHIGKLVKYMFSIISNTTKGLKQEIPPIGTTPPSKGNNLLSWWQ</sequence>
<feature type="region of interest" description="Disordered" evidence="1">
    <location>
        <begin position="89"/>
        <end position="108"/>
    </location>
</feature>
<feature type="compositionally biased region" description="Polar residues" evidence="1">
    <location>
        <begin position="95"/>
        <end position="108"/>
    </location>
</feature>
<dbReference type="AlphaFoldDB" id="A0AAN9BP51"/>
<gene>
    <name evidence="3" type="ORF">V1264_016323</name>
</gene>
<evidence type="ECO:0000313" key="3">
    <source>
        <dbReference type="EMBL" id="KAK7108624.1"/>
    </source>
</evidence>
<dbReference type="Proteomes" id="UP001374579">
    <property type="component" value="Unassembled WGS sequence"/>
</dbReference>
<keyword evidence="2" id="KW-0732">Signal</keyword>
<feature type="signal peptide" evidence="2">
    <location>
        <begin position="1"/>
        <end position="25"/>
    </location>
</feature>
<reference evidence="3 4" key="1">
    <citation type="submission" date="2024-02" db="EMBL/GenBank/DDBJ databases">
        <title>Chromosome-scale genome assembly of the rough periwinkle Littorina saxatilis.</title>
        <authorList>
            <person name="De Jode A."/>
            <person name="Faria R."/>
            <person name="Formenti G."/>
            <person name="Sims Y."/>
            <person name="Smith T.P."/>
            <person name="Tracey A."/>
            <person name="Wood J.M.D."/>
            <person name="Zagrodzka Z.B."/>
            <person name="Johannesson K."/>
            <person name="Butlin R.K."/>
            <person name="Leder E.H."/>
        </authorList>
    </citation>
    <scope>NUCLEOTIDE SEQUENCE [LARGE SCALE GENOMIC DNA]</scope>
    <source>
        <strain evidence="3">Snail1</strain>
        <tissue evidence="3">Muscle</tissue>
    </source>
</reference>
<dbReference type="EMBL" id="JBAMIC010000004">
    <property type="protein sequence ID" value="KAK7108624.1"/>
    <property type="molecule type" value="Genomic_DNA"/>
</dbReference>